<accession>A0A936Z165</accession>
<protein>
    <submittedName>
        <fullName evidence="2">Helix-turn-helix domain-containing protein</fullName>
    </submittedName>
</protein>
<comment type="caution">
    <text evidence="2">The sequence shown here is derived from an EMBL/GenBank/DDBJ whole genome shotgun (WGS) entry which is preliminary data.</text>
</comment>
<dbReference type="Proteomes" id="UP000599109">
    <property type="component" value="Unassembled WGS sequence"/>
</dbReference>
<dbReference type="RefSeq" id="WP_201675363.1">
    <property type="nucleotide sequence ID" value="NZ_JAEQNE010000003.1"/>
</dbReference>
<dbReference type="EMBL" id="JAEQNE010000003">
    <property type="protein sequence ID" value="MBL0392758.1"/>
    <property type="molecule type" value="Genomic_DNA"/>
</dbReference>
<evidence type="ECO:0000259" key="1">
    <source>
        <dbReference type="Pfam" id="PF12728"/>
    </source>
</evidence>
<evidence type="ECO:0000313" key="3">
    <source>
        <dbReference type="Proteomes" id="UP000599109"/>
    </source>
</evidence>
<dbReference type="InterPro" id="IPR041657">
    <property type="entry name" value="HTH_17"/>
</dbReference>
<proteinExistence type="predicted"/>
<evidence type="ECO:0000313" key="2">
    <source>
        <dbReference type="EMBL" id="MBL0392758.1"/>
    </source>
</evidence>
<gene>
    <name evidence="2" type="ORF">JJ685_16600</name>
</gene>
<keyword evidence="3" id="KW-1185">Reference proteome</keyword>
<organism evidence="2 3">
    <name type="scientific">Ramlibacter monticola</name>
    <dbReference type="NCBI Taxonomy" id="1926872"/>
    <lineage>
        <taxon>Bacteria</taxon>
        <taxon>Pseudomonadati</taxon>
        <taxon>Pseudomonadota</taxon>
        <taxon>Betaproteobacteria</taxon>
        <taxon>Burkholderiales</taxon>
        <taxon>Comamonadaceae</taxon>
        <taxon>Ramlibacter</taxon>
    </lineage>
</organism>
<feature type="domain" description="Helix-turn-helix" evidence="1">
    <location>
        <begin position="19"/>
        <end position="68"/>
    </location>
</feature>
<dbReference type="AlphaFoldDB" id="A0A936Z165"/>
<name>A0A936Z165_9BURK</name>
<reference evidence="2 3" key="1">
    <citation type="journal article" date="2017" name="Int. J. Syst. Evol. Microbiol.">
        <title>Ramlibacter monticola sp. nov., isolated from forest soil.</title>
        <authorList>
            <person name="Chaudhary D.K."/>
            <person name="Kim J."/>
        </authorList>
    </citation>
    <scope>NUCLEOTIDE SEQUENCE [LARGE SCALE GENOMIC DNA]</scope>
    <source>
        <strain evidence="2 3">KACC 19175</strain>
    </source>
</reference>
<dbReference type="Pfam" id="PF12728">
    <property type="entry name" value="HTH_17"/>
    <property type="match status" value="1"/>
</dbReference>
<sequence length="79" mass="8840">MNQAISQNVTTPNATVPHLLTKAELADALRMSVRSVEGLLKSDKLPAGVRRGRLLYWHSSVVEKWLDEAFAAQRSWIPL</sequence>